<dbReference type="Proteomes" id="UP000051952">
    <property type="component" value="Unassembled WGS sequence"/>
</dbReference>
<protein>
    <submittedName>
        <fullName evidence="2">Uncharacterized protein</fullName>
    </submittedName>
</protein>
<evidence type="ECO:0000313" key="3">
    <source>
        <dbReference type="Proteomes" id="UP000051952"/>
    </source>
</evidence>
<feature type="region of interest" description="Disordered" evidence="1">
    <location>
        <begin position="133"/>
        <end position="154"/>
    </location>
</feature>
<name>A0A0S4J4N3_BODSA</name>
<gene>
    <name evidence="2" type="ORF">BSAL_75675</name>
</gene>
<organism evidence="2 3">
    <name type="scientific">Bodo saltans</name>
    <name type="common">Flagellated protozoan</name>
    <dbReference type="NCBI Taxonomy" id="75058"/>
    <lineage>
        <taxon>Eukaryota</taxon>
        <taxon>Discoba</taxon>
        <taxon>Euglenozoa</taxon>
        <taxon>Kinetoplastea</taxon>
        <taxon>Metakinetoplastina</taxon>
        <taxon>Eubodonida</taxon>
        <taxon>Bodonidae</taxon>
        <taxon>Bodo</taxon>
    </lineage>
</organism>
<sequence length="172" mass="19091">MCFRRRAKLGAHREVRSGDADDDIGTAMAHAGLGHKEESSRSTTRLLRCVAPQFFPLRSVGPRMATKLNLTMHLPLLISVIKRACFVWTSISLHQTVVRTCCNWRQGGLPHTASGGVAEFAVAPTQQWSKIQRHQSKQQHSANNNHSRAETISPASGNCITRSFVREIFTTT</sequence>
<proteinExistence type="predicted"/>
<dbReference type="VEuPathDB" id="TriTrypDB:BSAL_75675"/>
<evidence type="ECO:0000313" key="2">
    <source>
        <dbReference type="EMBL" id="CUG19900.1"/>
    </source>
</evidence>
<evidence type="ECO:0000256" key="1">
    <source>
        <dbReference type="SAM" id="MobiDB-lite"/>
    </source>
</evidence>
<dbReference type="AlphaFoldDB" id="A0A0S4J4N3"/>
<dbReference type="EMBL" id="CYKH01000695">
    <property type="protein sequence ID" value="CUG19900.1"/>
    <property type="molecule type" value="Genomic_DNA"/>
</dbReference>
<keyword evidence="3" id="KW-1185">Reference proteome</keyword>
<reference evidence="3" key="1">
    <citation type="submission" date="2015-09" db="EMBL/GenBank/DDBJ databases">
        <authorList>
            <consortium name="Pathogen Informatics"/>
        </authorList>
    </citation>
    <scope>NUCLEOTIDE SEQUENCE [LARGE SCALE GENOMIC DNA]</scope>
    <source>
        <strain evidence="3">Lake Konstanz</strain>
    </source>
</reference>
<accession>A0A0S4J4N3</accession>